<evidence type="ECO:0000313" key="2">
    <source>
        <dbReference type="EMBL" id="QCT03718.1"/>
    </source>
</evidence>
<protein>
    <submittedName>
        <fullName evidence="2">Transcriptional regulator, BadM/Rrf2 family</fullName>
    </submittedName>
</protein>
<feature type="signal peptide" evidence="1">
    <location>
        <begin position="1"/>
        <end position="30"/>
    </location>
</feature>
<dbReference type="KEGG" id="palo:E6C60_3007"/>
<evidence type="ECO:0000256" key="1">
    <source>
        <dbReference type="SAM" id="SignalP"/>
    </source>
</evidence>
<evidence type="ECO:0000313" key="3">
    <source>
        <dbReference type="Proteomes" id="UP000300879"/>
    </source>
</evidence>
<keyword evidence="3" id="KW-1185">Reference proteome</keyword>
<feature type="chain" id="PRO_5038808310" evidence="1">
    <location>
        <begin position="31"/>
        <end position="147"/>
    </location>
</feature>
<dbReference type="SUPFAM" id="SSF46785">
    <property type="entry name" value="Winged helix' DNA-binding domain"/>
    <property type="match status" value="1"/>
</dbReference>
<keyword evidence="1" id="KW-0732">Signal</keyword>
<proteinExistence type="predicted"/>
<dbReference type="AlphaFoldDB" id="A0A4P8XMF4"/>
<dbReference type="PANTHER" id="PTHR33221:SF15">
    <property type="entry name" value="HTH-TYPE TRANSCRIPTIONAL REGULATOR YWGB-RELATED"/>
    <property type="match status" value="1"/>
</dbReference>
<dbReference type="Gene3D" id="1.10.10.10">
    <property type="entry name" value="Winged helix-like DNA-binding domain superfamily/Winged helix DNA-binding domain"/>
    <property type="match status" value="1"/>
</dbReference>
<accession>A0A4P8XMF4</accession>
<dbReference type="InterPro" id="IPR000944">
    <property type="entry name" value="Tscrpt_reg_Rrf2"/>
</dbReference>
<dbReference type="Proteomes" id="UP000300879">
    <property type="component" value="Chromosome"/>
</dbReference>
<gene>
    <name evidence="2" type="ORF">E6C60_3007</name>
</gene>
<dbReference type="OrthoDB" id="32510at2"/>
<reference evidence="2 3" key="1">
    <citation type="submission" date="2019-05" db="EMBL/GenBank/DDBJ databases">
        <authorList>
            <person name="Chen C."/>
        </authorList>
    </citation>
    <scope>NUCLEOTIDE SEQUENCE [LARGE SCALE GENOMIC DNA]</scope>
    <source>
        <strain evidence="2 3">HB172198</strain>
    </source>
</reference>
<dbReference type="PANTHER" id="PTHR33221">
    <property type="entry name" value="WINGED HELIX-TURN-HELIX TRANSCRIPTIONAL REGULATOR, RRF2 FAMILY"/>
    <property type="match status" value="1"/>
</dbReference>
<dbReference type="GO" id="GO:0003700">
    <property type="term" value="F:DNA-binding transcription factor activity"/>
    <property type="evidence" value="ECO:0007669"/>
    <property type="project" value="TreeGrafter"/>
</dbReference>
<organism evidence="2 3">
    <name type="scientific">Paenibacillus algicola</name>
    <dbReference type="NCBI Taxonomy" id="2565926"/>
    <lineage>
        <taxon>Bacteria</taxon>
        <taxon>Bacillati</taxon>
        <taxon>Bacillota</taxon>
        <taxon>Bacilli</taxon>
        <taxon>Bacillales</taxon>
        <taxon>Paenibacillaceae</taxon>
        <taxon>Paenibacillus</taxon>
    </lineage>
</organism>
<dbReference type="EMBL" id="CP040396">
    <property type="protein sequence ID" value="QCT03718.1"/>
    <property type="molecule type" value="Genomic_DNA"/>
</dbReference>
<dbReference type="InterPro" id="IPR036390">
    <property type="entry name" value="WH_DNA-bd_sf"/>
</dbReference>
<name>A0A4P8XMF4_9BACL</name>
<dbReference type="Pfam" id="PF02082">
    <property type="entry name" value="Rrf2"/>
    <property type="match status" value="1"/>
</dbReference>
<dbReference type="RefSeq" id="WP_138226549.1">
    <property type="nucleotide sequence ID" value="NZ_CP040396.1"/>
</dbReference>
<sequence>MMSKKPIGCPSTYKSFSLALQALTTLAVHAGTCSSSDLAASLKADPTLLRRILKALSLEGMIESREGRDGGYRFVRSADHITLAEVYSCLHIHRAVTDSMLDAAKEHCGGAALKAVFSEVLDEIEQSTMKVLSSYTVGDMVRKAETG</sequence>
<dbReference type="GO" id="GO:0005829">
    <property type="term" value="C:cytosol"/>
    <property type="evidence" value="ECO:0007669"/>
    <property type="project" value="TreeGrafter"/>
</dbReference>
<dbReference type="InterPro" id="IPR036388">
    <property type="entry name" value="WH-like_DNA-bd_sf"/>
</dbReference>
<dbReference type="PROSITE" id="PS51197">
    <property type="entry name" value="HTH_RRF2_2"/>
    <property type="match status" value="1"/>
</dbReference>